<dbReference type="EMBL" id="JAPDHZ010000006">
    <property type="protein sequence ID" value="MDG0794565.1"/>
    <property type="molecule type" value="Genomic_DNA"/>
</dbReference>
<dbReference type="Proteomes" id="UP001153387">
    <property type="component" value="Unassembled WGS sequence"/>
</dbReference>
<dbReference type="Gene3D" id="1.20.58.300">
    <property type="entry name" value="FlgN-like"/>
    <property type="match status" value="1"/>
</dbReference>
<keyword evidence="2" id="KW-0282">Flagellum</keyword>
<dbReference type="InterPro" id="IPR007809">
    <property type="entry name" value="FlgN-like"/>
</dbReference>
<keyword evidence="2" id="KW-0969">Cilium</keyword>
<sequence>MSFQGLLIALNSLIDIHDELLQLARDKVTIVVQNDVDALMALTAKETRLIARLEDSFREMGSSAAGSWKEIGLTARPGSRLSDLIQAVPRADHKTELRALAAKLKERHNELKVINERNQLLIQQSLELIRYELDLIAGPPEQEITYAPTSAGQGYVGGASRRSFDTRA</sequence>
<keyword evidence="3" id="KW-1185">Reference proteome</keyword>
<evidence type="ECO:0000313" key="2">
    <source>
        <dbReference type="EMBL" id="MDG0794565.1"/>
    </source>
</evidence>
<proteinExistence type="predicted"/>
<organism evidence="2 3">
    <name type="scientific">Cohnella ginsengisoli</name>
    <dbReference type="NCBI Taxonomy" id="425004"/>
    <lineage>
        <taxon>Bacteria</taxon>
        <taxon>Bacillati</taxon>
        <taxon>Bacillota</taxon>
        <taxon>Bacilli</taxon>
        <taxon>Bacillales</taxon>
        <taxon>Paenibacillaceae</taxon>
        <taxon>Cohnella</taxon>
    </lineage>
</organism>
<evidence type="ECO:0000313" key="3">
    <source>
        <dbReference type="Proteomes" id="UP001153387"/>
    </source>
</evidence>
<dbReference type="InterPro" id="IPR036679">
    <property type="entry name" value="FlgN-like_sf"/>
</dbReference>
<dbReference type="RefSeq" id="WP_277568298.1">
    <property type="nucleotide sequence ID" value="NZ_JAPDHZ010000006.1"/>
</dbReference>
<evidence type="ECO:0000256" key="1">
    <source>
        <dbReference type="ARBA" id="ARBA00022795"/>
    </source>
</evidence>
<gene>
    <name evidence="2" type="ORF">OMP38_29795</name>
</gene>
<dbReference type="AlphaFoldDB" id="A0A9X4KRV3"/>
<dbReference type="GO" id="GO:0044780">
    <property type="term" value="P:bacterial-type flagellum assembly"/>
    <property type="evidence" value="ECO:0007669"/>
    <property type="project" value="InterPro"/>
</dbReference>
<dbReference type="SUPFAM" id="SSF140566">
    <property type="entry name" value="FlgN-like"/>
    <property type="match status" value="1"/>
</dbReference>
<accession>A0A9X4KRV3</accession>
<name>A0A9X4KRV3_9BACL</name>
<reference evidence="2 3" key="1">
    <citation type="submission" date="2022-10" db="EMBL/GenBank/DDBJ databases">
        <title>Comparative genomic analysis of Cohnella hashimotonis sp. nov., isolated from the International Space Station.</title>
        <authorList>
            <person name="Simpson A."/>
            <person name="Venkateswaran K."/>
        </authorList>
    </citation>
    <scope>NUCLEOTIDE SEQUENCE [LARGE SCALE GENOMIC DNA]</scope>
    <source>
        <strain evidence="2 3">DSM 18997</strain>
    </source>
</reference>
<comment type="caution">
    <text evidence="2">The sequence shown here is derived from an EMBL/GenBank/DDBJ whole genome shotgun (WGS) entry which is preliminary data.</text>
</comment>
<keyword evidence="1" id="KW-1005">Bacterial flagellum biogenesis</keyword>
<dbReference type="Pfam" id="PF05130">
    <property type="entry name" value="FlgN"/>
    <property type="match status" value="1"/>
</dbReference>
<keyword evidence="2" id="KW-0966">Cell projection</keyword>
<protein>
    <submittedName>
        <fullName evidence="2">Flagellar protein FlgN</fullName>
    </submittedName>
</protein>